<dbReference type="Proteomes" id="UP000192907">
    <property type="component" value="Unassembled WGS sequence"/>
</dbReference>
<evidence type="ECO:0000256" key="2">
    <source>
        <dbReference type="PROSITE-ProRule" id="PRU00169"/>
    </source>
</evidence>
<dbReference type="GO" id="GO:0000160">
    <property type="term" value="P:phosphorelay signal transduction system"/>
    <property type="evidence" value="ECO:0007669"/>
    <property type="project" value="InterPro"/>
</dbReference>
<dbReference type="Gene3D" id="3.40.50.2300">
    <property type="match status" value="1"/>
</dbReference>
<protein>
    <submittedName>
        <fullName evidence="4">Two-component system, chemotaxis family, response regulator CheY</fullName>
    </submittedName>
</protein>
<gene>
    <name evidence="4" type="ORF">SAMN06296036_119123</name>
</gene>
<keyword evidence="1 2" id="KW-0597">Phosphoprotein</keyword>
<dbReference type="PROSITE" id="PS50110">
    <property type="entry name" value="RESPONSE_REGULATORY"/>
    <property type="match status" value="1"/>
</dbReference>
<dbReference type="PANTHER" id="PTHR44591:SF3">
    <property type="entry name" value="RESPONSE REGULATORY DOMAIN-CONTAINING PROTEIN"/>
    <property type="match status" value="1"/>
</dbReference>
<dbReference type="Pfam" id="PF00072">
    <property type="entry name" value="Response_reg"/>
    <property type="match status" value="1"/>
</dbReference>
<dbReference type="EMBL" id="FWZT01000019">
    <property type="protein sequence ID" value="SMF58555.1"/>
    <property type="molecule type" value="Genomic_DNA"/>
</dbReference>
<name>A0A1Y6CLS3_9BACT</name>
<organism evidence="4 5">
    <name type="scientific">Pseudobacteriovorax antillogorgiicola</name>
    <dbReference type="NCBI Taxonomy" id="1513793"/>
    <lineage>
        <taxon>Bacteria</taxon>
        <taxon>Pseudomonadati</taxon>
        <taxon>Bdellovibrionota</taxon>
        <taxon>Oligoflexia</taxon>
        <taxon>Oligoflexales</taxon>
        <taxon>Pseudobacteriovoracaceae</taxon>
        <taxon>Pseudobacteriovorax</taxon>
    </lineage>
</organism>
<dbReference type="SUPFAM" id="SSF52172">
    <property type="entry name" value="CheY-like"/>
    <property type="match status" value="1"/>
</dbReference>
<proteinExistence type="predicted"/>
<dbReference type="RefSeq" id="WP_159455556.1">
    <property type="nucleotide sequence ID" value="NZ_FWZT01000019.1"/>
</dbReference>
<feature type="domain" description="Response regulatory" evidence="3">
    <location>
        <begin position="7"/>
        <end position="122"/>
    </location>
</feature>
<accession>A0A1Y6CLS3</accession>
<dbReference type="InterPro" id="IPR050595">
    <property type="entry name" value="Bact_response_regulator"/>
</dbReference>
<dbReference type="STRING" id="1513793.SAMN06296036_119123"/>
<evidence type="ECO:0000259" key="3">
    <source>
        <dbReference type="PROSITE" id="PS50110"/>
    </source>
</evidence>
<dbReference type="SMART" id="SM00448">
    <property type="entry name" value="REC"/>
    <property type="match status" value="1"/>
</dbReference>
<sequence length="142" mass="15807">MIAKPFPIAVIDDDETTCHLVLKSLESLTELQVESFVDPTAAMPALMENQFAAVITDINMPQMNGKDMIRELSQSIGGIQFYVITSIKDRDLAQECYRLGARGFLLKPFTNEQVQEIGQEIASNLNRWNELNIAFNLLGGTA</sequence>
<keyword evidence="5" id="KW-1185">Reference proteome</keyword>
<evidence type="ECO:0000313" key="5">
    <source>
        <dbReference type="Proteomes" id="UP000192907"/>
    </source>
</evidence>
<evidence type="ECO:0000313" key="4">
    <source>
        <dbReference type="EMBL" id="SMF58555.1"/>
    </source>
</evidence>
<feature type="modified residue" description="4-aspartylphosphate" evidence="2">
    <location>
        <position position="57"/>
    </location>
</feature>
<dbReference type="AlphaFoldDB" id="A0A1Y6CLS3"/>
<reference evidence="5" key="1">
    <citation type="submission" date="2017-04" db="EMBL/GenBank/DDBJ databases">
        <authorList>
            <person name="Varghese N."/>
            <person name="Submissions S."/>
        </authorList>
    </citation>
    <scope>NUCLEOTIDE SEQUENCE [LARGE SCALE GENOMIC DNA]</scope>
    <source>
        <strain evidence="5">RKEM611</strain>
    </source>
</reference>
<dbReference type="InterPro" id="IPR011006">
    <property type="entry name" value="CheY-like_superfamily"/>
</dbReference>
<dbReference type="InterPro" id="IPR001789">
    <property type="entry name" value="Sig_transdc_resp-reg_receiver"/>
</dbReference>
<dbReference type="PANTHER" id="PTHR44591">
    <property type="entry name" value="STRESS RESPONSE REGULATOR PROTEIN 1"/>
    <property type="match status" value="1"/>
</dbReference>
<evidence type="ECO:0000256" key="1">
    <source>
        <dbReference type="ARBA" id="ARBA00022553"/>
    </source>
</evidence>